<organism evidence="2 3">
    <name type="scientific">Ignelater luminosus</name>
    <name type="common">Cucubano</name>
    <name type="synonym">Pyrophorus luminosus</name>
    <dbReference type="NCBI Taxonomy" id="2038154"/>
    <lineage>
        <taxon>Eukaryota</taxon>
        <taxon>Metazoa</taxon>
        <taxon>Ecdysozoa</taxon>
        <taxon>Arthropoda</taxon>
        <taxon>Hexapoda</taxon>
        <taxon>Insecta</taxon>
        <taxon>Pterygota</taxon>
        <taxon>Neoptera</taxon>
        <taxon>Endopterygota</taxon>
        <taxon>Coleoptera</taxon>
        <taxon>Polyphaga</taxon>
        <taxon>Elateriformia</taxon>
        <taxon>Elateroidea</taxon>
        <taxon>Elateridae</taxon>
        <taxon>Agrypninae</taxon>
        <taxon>Pyrophorini</taxon>
        <taxon>Ignelater</taxon>
    </lineage>
</organism>
<feature type="compositionally biased region" description="Basic and acidic residues" evidence="1">
    <location>
        <begin position="398"/>
        <end position="415"/>
    </location>
</feature>
<feature type="compositionally biased region" description="Basic and acidic residues" evidence="1">
    <location>
        <begin position="75"/>
        <end position="170"/>
    </location>
</feature>
<dbReference type="Proteomes" id="UP000801492">
    <property type="component" value="Unassembled WGS sequence"/>
</dbReference>
<feature type="region of interest" description="Disordered" evidence="1">
    <location>
        <begin position="286"/>
        <end position="313"/>
    </location>
</feature>
<dbReference type="EMBL" id="VTPC01090736">
    <property type="protein sequence ID" value="KAF2881467.1"/>
    <property type="molecule type" value="Genomic_DNA"/>
</dbReference>
<comment type="caution">
    <text evidence="2">The sequence shown here is derived from an EMBL/GenBank/DDBJ whole genome shotgun (WGS) entry which is preliminary data.</text>
</comment>
<keyword evidence="3" id="KW-1185">Reference proteome</keyword>
<feature type="compositionally biased region" description="Polar residues" evidence="1">
    <location>
        <begin position="176"/>
        <end position="187"/>
    </location>
</feature>
<feature type="region of interest" description="Disordered" evidence="1">
    <location>
        <begin position="64"/>
        <end position="191"/>
    </location>
</feature>
<feature type="compositionally biased region" description="Pro residues" evidence="1">
    <location>
        <begin position="417"/>
        <end position="434"/>
    </location>
</feature>
<feature type="compositionally biased region" description="Polar residues" evidence="1">
    <location>
        <begin position="503"/>
        <end position="535"/>
    </location>
</feature>
<feature type="compositionally biased region" description="Polar residues" evidence="1">
    <location>
        <begin position="289"/>
        <end position="312"/>
    </location>
</feature>
<protein>
    <submittedName>
        <fullName evidence="2">Uncharacterized protein</fullName>
    </submittedName>
</protein>
<feature type="region of interest" description="Disordered" evidence="1">
    <location>
        <begin position="480"/>
        <end position="535"/>
    </location>
</feature>
<evidence type="ECO:0000313" key="2">
    <source>
        <dbReference type="EMBL" id="KAF2881467.1"/>
    </source>
</evidence>
<dbReference type="AlphaFoldDB" id="A0A8K0CC08"/>
<name>A0A8K0CC08_IGNLU</name>
<feature type="compositionally biased region" description="Basic and acidic residues" evidence="1">
    <location>
        <begin position="449"/>
        <end position="466"/>
    </location>
</feature>
<sequence length="1058" mass="118608">MEKPPCERPEQSKCKIEIKCKKITSKKKVKCCPKFPFRCPSTTCPKPDPCKKVDPCPKPDPCLKTEPCPKPQTDQTKKADLCPKPEPCVKSDPCKKPDPCCKSDSVKKADSCPKPEPCPRSDSCAKPDPCKKTDASSKESSCKKECASKSKQPNDNKNSRETSPCKKDCAPKATVPSKNISTDSFTSCPKPDPCKVVDQCLKIEKKSNLCPKPEPCKKPDPCKVIDPRSNPCPKPDPCKKAVPCSKPDPCKVMDPCIKSNPCSKTDPCKKTNVSTKEYPCKTLCKEQCGSKSKQSSDNKNPCISKESSTSTAKPFCEEKDIEDEGFTTIYQNDFKPHGSPCNKSNRNTCCTEEKKKLSIRNEIERKSNSRALLSLESELPCEDDRCKLCTTPIKCKKPKDNPCDPCKSKDNEQCKPKPNPCDPCKPKQPQPCDPCKPKPKPCDPCSKPKPKDCDPCKPKPKSKCDDNPCEKVDYPQVKPDPNLKKTPFKCPNKKNKDPCKTKSSGCNTKKNDPSTTTTPKRKYSQLSVLTKQRSSESVSESIMLAFKPGLYNNPNTSDLNLLKIRPGYPMSVCNLIGGNLIIPATKKDPGTKAEHKDPRTEIEQKDPFENRINKTDPATNIVIKEDYSIKTVTLIARGKKKMNTGGCTEQPCSPTSNTKQPCAKEEKLKFKQKEICKKMSEKRIVSSKESKCKEKVKRPPRKSGLKVCPERKAIPSAKEEQKACGPKCICNKKGLDFEAKKDWCYRFCEQAFINDTVPVNPGACASCNKFKVWEDKKELVNRRIKCVAKKCSKRKFPPTKPPNCCKPLPKRPHPCSQCRIPKKSSFSDYGPKAAEPILSSDQKCPKKPCRKKPCCVQTPCGEKKKKRLCKVRRRVVVKYKIDPYVKAKRMKSKPKKKKGQKVCPIPSRKIDHSLHTEWRAVPLITDKKGKLRKLTSVDQSATKQLTDAEGPKNFLNGTKGLARSICRVFCPSKGGNHGKGAASNLKNYKRNTRQLSCLQETLLPGDNDQFNKNDLSEGWMFLPRMTDLLEKEGNVDEFHKIARYKITYKCNKIPWKTK</sequence>
<dbReference type="OrthoDB" id="10692226at2759"/>
<feature type="region of interest" description="Disordered" evidence="1">
    <location>
        <begin position="392"/>
        <end position="466"/>
    </location>
</feature>
<reference evidence="2" key="1">
    <citation type="submission" date="2019-08" db="EMBL/GenBank/DDBJ databases">
        <title>The genome of the North American firefly Photinus pyralis.</title>
        <authorList>
            <consortium name="Photinus pyralis genome working group"/>
            <person name="Fallon T.R."/>
            <person name="Sander Lower S.E."/>
            <person name="Weng J.-K."/>
        </authorList>
    </citation>
    <scope>NUCLEOTIDE SEQUENCE</scope>
    <source>
        <strain evidence="2">TRF0915ILg1</strain>
        <tissue evidence="2">Whole body</tissue>
    </source>
</reference>
<evidence type="ECO:0000256" key="1">
    <source>
        <dbReference type="SAM" id="MobiDB-lite"/>
    </source>
</evidence>
<evidence type="ECO:0000313" key="3">
    <source>
        <dbReference type="Proteomes" id="UP000801492"/>
    </source>
</evidence>
<accession>A0A8K0CC08</accession>
<proteinExistence type="predicted"/>
<gene>
    <name evidence="2" type="ORF">ILUMI_24703</name>
</gene>